<accession>A0A1B2E1P2</accession>
<proteinExistence type="predicted"/>
<dbReference type="PANTHER" id="PTHR43252:SF2">
    <property type="entry name" value="TRANSCRIPTION REGULATOR, PADR-LIKE FAMILY"/>
    <property type="match status" value="1"/>
</dbReference>
<name>A0A1B2E1P2_9BACL</name>
<dbReference type="PANTHER" id="PTHR43252">
    <property type="entry name" value="TRANSCRIPTIONAL REGULATOR YQJI"/>
    <property type="match status" value="1"/>
</dbReference>
<dbReference type="AlphaFoldDB" id="A0A1B2E1P2"/>
<dbReference type="SUPFAM" id="SSF46785">
    <property type="entry name" value="Winged helix' DNA-binding domain"/>
    <property type="match status" value="1"/>
</dbReference>
<evidence type="ECO:0000313" key="2">
    <source>
        <dbReference type="EMBL" id="ANY73885.1"/>
    </source>
</evidence>
<dbReference type="KEGG" id="pib:BBD41_15580"/>
<dbReference type="InterPro" id="IPR036388">
    <property type="entry name" value="WH-like_DNA-bd_sf"/>
</dbReference>
<sequence>MTNLILLSFLRQRPMHGYEIQQLIQSSRMDLWTNILSGSIYYALNKMEQDGLIVAAAEERTGARLRKIYSITDEGEKLFQQMIRETLTLPPHSVKSDFSLGLIWIESIPKPEALELLEQNLRQVEESLAQWRSGKEIKGQYGLSKIAMATFDNAISLLEQDAAFLRNIMDLLQE</sequence>
<dbReference type="InterPro" id="IPR005149">
    <property type="entry name" value="Tscrpt_reg_PadR_N"/>
</dbReference>
<dbReference type="Gene3D" id="1.10.10.10">
    <property type="entry name" value="Winged helix-like DNA-binding domain superfamily/Winged helix DNA-binding domain"/>
    <property type="match status" value="1"/>
</dbReference>
<reference evidence="2" key="1">
    <citation type="submission" date="2016-08" db="EMBL/GenBank/DDBJ databases">
        <title>Complete Genome Seqeunce of Paenibacillus sp. nov. IHBB 9852 from high altitute lake of Indian trans-Himalayas.</title>
        <authorList>
            <person name="Kiran S."/>
            <person name="Swarnkar M.K."/>
            <person name="Rana A."/>
            <person name="Tewari R."/>
            <person name="Gulati A."/>
        </authorList>
    </citation>
    <scope>NUCLEOTIDE SEQUENCE [LARGE SCALE GENOMIC DNA]</scope>
    <source>
        <strain evidence="2">IHBB 9852</strain>
    </source>
</reference>
<protein>
    <submittedName>
        <fullName evidence="2">PadR family transcriptional regulator</fullName>
    </submittedName>
</protein>
<feature type="domain" description="Transcription regulator PadR N-terminal" evidence="1">
    <location>
        <begin position="6"/>
        <end position="80"/>
    </location>
</feature>
<dbReference type="InterPro" id="IPR036390">
    <property type="entry name" value="WH_DNA-bd_sf"/>
</dbReference>
<organism evidence="2">
    <name type="scientific">Paenibacillus ihbetae</name>
    <dbReference type="NCBI Taxonomy" id="1870820"/>
    <lineage>
        <taxon>Bacteria</taxon>
        <taxon>Bacillati</taxon>
        <taxon>Bacillota</taxon>
        <taxon>Bacilli</taxon>
        <taxon>Bacillales</taxon>
        <taxon>Paenibacillaceae</taxon>
        <taxon>Paenibacillus</taxon>
    </lineage>
</organism>
<dbReference type="RefSeq" id="WP_099478140.1">
    <property type="nucleotide sequence ID" value="NZ_CP016809.1"/>
</dbReference>
<gene>
    <name evidence="2" type="ORF">BBD41_15580</name>
</gene>
<dbReference type="EMBL" id="CP016809">
    <property type="protein sequence ID" value="ANY73885.1"/>
    <property type="molecule type" value="Genomic_DNA"/>
</dbReference>
<evidence type="ECO:0000259" key="1">
    <source>
        <dbReference type="Pfam" id="PF03551"/>
    </source>
</evidence>
<dbReference type="Pfam" id="PF03551">
    <property type="entry name" value="PadR"/>
    <property type="match status" value="1"/>
</dbReference>